<accession>A0A2H4VPT2</accession>
<feature type="transmembrane region" description="Helical" evidence="1">
    <location>
        <begin position="12"/>
        <end position="30"/>
    </location>
</feature>
<keyword evidence="1" id="KW-0472">Membrane</keyword>
<dbReference type="RefSeq" id="WP_100906834.1">
    <property type="nucleotide sequence ID" value="NZ_CP017768.1"/>
</dbReference>
<proteinExistence type="predicted"/>
<evidence type="ECO:0000313" key="3">
    <source>
        <dbReference type="Proteomes" id="UP000232631"/>
    </source>
</evidence>
<dbReference type="KEGG" id="msub:BK009_05100"/>
<evidence type="ECO:0000313" key="2">
    <source>
        <dbReference type="EMBL" id="AUB60113.1"/>
    </source>
</evidence>
<sequence>MDEKGQISAEMILLIGAMLVIVIVAGGYIINITQSIAGNITQVIDTARNAAIGKM</sequence>
<keyword evidence="1" id="KW-0812">Transmembrane</keyword>
<dbReference type="AlphaFoldDB" id="A0A2H4VPT2"/>
<protein>
    <submittedName>
        <fullName evidence="2">Class III signal peptide-containing protein</fullName>
    </submittedName>
</protein>
<dbReference type="GeneID" id="35122479"/>
<dbReference type="InterPro" id="IPR007166">
    <property type="entry name" value="Class3_signal_pept_motif"/>
</dbReference>
<reference evidence="2 3" key="1">
    <citation type="submission" date="2016-10" db="EMBL/GenBank/DDBJ databases">
        <title>Comparative genomics between deep and shallow subseafloor isolates.</title>
        <authorList>
            <person name="Ishii S."/>
            <person name="Miller J.R."/>
            <person name="Sutton G."/>
            <person name="Suzuki S."/>
            <person name="Methe B."/>
            <person name="Inagaki F."/>
            <person name="Imachi H."/>
        </authorList>
    </citation>
    <scope>NUCLEOTIDE SEQUENCE [LARGE SCALE GENOMIC DNA]</scope>
    <source>
        <strain evidence="2 3">A8p</strain>
    </source>
</reference>
<dbReference type="EMBL" id="CP017768">
    <property type="protein sequence ID" value="AUB60113.1"/>
    <property type="molecule type" value="Genomic_DNA"/>
</dbReference>
<dbReference type="Proteomes" id="UP000232631">
    <property type="component" value="Chromosome"/>
</dbReference>
<keyword evidence="1" id="KW-1133">Transmembrane helix</keyword>
<evidence type="ECO:0000256" key="1">
    <source>
        <dbReference type="SAM" id="Phobius"/>
    </source>
</evidence>
<keyword evidence="3" id="KW-1185">Reference proteome</keyword>
<name>A0A2H4VPT2_9EURY</name>
<dbReference type="Pfam" id="PF04021">
    <property type="entry name" value="Class_IIIsignal"/>
    <property type="match status" value="1"/>
</dbReference>
<organism evidence="2 3">
    <name type="scientific">Methanobacterium subterraneum</name>
    <dbReference type="NCBI Taxonomy" id="59277"/>
    <lineage>
        <taxon>Archaea</taxon>
        <taxon>Methanobacteriati</taxon>
        <taxon>Methanobacteriota</taxon>
        <taxon>Methanomada group</taxon>
        <taxon>Methanobacteria</taxon>
        <taxon>Methanobacteriales</taxon>
        <taxon>Methanobacteriaceae</taxon>
        <taxon>Methanobacterium</taxon>
    </lineage>
</organism>
<gene>
    <name evidence="2" type="ORF">BK009_05100</name>
</gene>